<organism evidence="13 14">
    <name type="scientific">Apiotrichum porosum</name>
    <dbReference type="NCBI Taxonomy" id="105984"/>
    <lineage>
        <taxon>Eukaryota</taxon>
        <taxon>Fungi</taxon>
        <taxon>Dikarya</taxon>
        <taxon>Basidiomycota</taxon>
        <taxon>Agaricomycotina</taxon>
        <taxon>Tremellomycetes</taxon>
        <taxon>Trichosporonales</taxon>
        <taxon>Trichosporonaceae</taxon>
        <taxon>Apiotrichum</taxon>
    </lineage>
</organism>
<dbReference type="PANTHER" id="PTHR43876">
    <property type="entry name" value="UBIQUINONE BIOSYNTHESIS MONOOXYGENASE COQ6, MITOCHONDRIAL"/>
    <property type="match status" value="1"/>
</dbReference>
<evidence type="ECO:0000256" key="9">
    <source>
        <dbReference type="ARBA" id="ARBA00023128"/>
    </source>
</evidence>
<dbReference type="InterPro" id="IPR036188">
    <property type="entry name" value="FAD/NAD-bd_sf"/>
</dbReference>
<dbReference type="UniPathway" id="UPA00232"/>
<dbReference type="Gene3D" id="3.50.50.60">
    <property type="entry name" value="FAD/NAD(P)-binding domain"/>
    <property type="match status" value="2"/>
</dbReference>
<dbReference type="NCBIfam" id="TIGR01988">
    <property type="entry name" value="Ubi-OHases"/>
    <property type="match status" value="1"/>
</dbReference>
<dbReference type="PRINTS" id="PR00420">
    <property type="entry name" value="RNGMNOXGNASE"/>
</dbReference>
<comment type="caution">
    <text evidence="13">The sequence shown here is derived from an EMBL/GenBank/DDBJ whole genome shotgun (WGS) entry which is preliminary data.</text>
</comment>
<dbReference type="EMBL" id="RSCE01000007">
    <property type="protein sequence ID" value="RSH80951.1"/>
    <property type="molecule type" value="Genomic_DNA"/>
</dbReference>
<dbReference type="EC" id="1.14.15.45" evidence="11"/>
<name>A0A427XQ49_9TREE</name>
<evidence type="ECO:0000256" key="1">
    <source>
        <dbReference type="ARBA" id="ARBA00001974"/>
    </source>
</evidence>
<evidence type="ECO:0000256" key="8">
    <source>
        <dbReference type="ARBA" id="ARBA00023033"/>
    </source>
</evidence>
<comment type="pathway">
    <text evidence="11">Cofactor biosynthesis; ubiquinone biosynthesis.</text>
</comment>
<evidence type="ECO:0000256" key="10">
    <source>
        <dbReference type="ARBA" id="ARBA00023136"/>
    </source>
</evidence>
<evidence type="ECO:0000256" key="7">
    <source>
        <dbReference type="ARBA" id="ARBA00023002"/>
    </source>
</evidence>
<dbReference type="PANTHER" id="PTHR43876:SF7">
    <property type="entry name" value="UBIQUINONE BIOSYNTHESIS MONOOXYGENASE COQ6, MITOCHONDRIAL"/>
    <property type="match status" value="1"/>
</dbReference>
<dbReference type="GO" id="GO:0016712">
    <property type="term" value="F:oxidoreductase activity, acting on paired donors, with incorporation or reduction of molecular oxygen, reduced flavin or flavoprotein as one donor, and incorporation of one atom of oxygen"/>
    <property type="evidence" value="ECO:0007669"/>
    <property type="project" value="UniProtKB-UniRule"/>
</dbReference>
<evidence type="ECO:0000256" key="2">
    <source>
        <dbReference type="ARBA" id="ARBA00005349"/>
    </source>
</evidence>
<gene>
    <name evidence="11 13" type="primary">COQ6</name>
    <name evidence="13" type="ORF">EHS24_008380</name>
</gene>
<dbReference type="GO" id="GO:0120538">
    <property type="term" value="F:2-methoxy-6-polyprenolphenol 4-hydroxylase activity"/>
    <property type="evidence" value="ECO:0007669"/>
    <property type="project" value="UniProtKB-EC"/>
</dbReference>
<evidence type="ECO:0000313" key="13">
    <source>
        <dbReference type="EMBL" id="RSH80951.1"/>
    </source>
</evidence>
<dbReference type="EC" id="1.14.15.46" evidence="11"/>
<evidence type="ECO:0000256" key="6">
    <source>
        <dbReference type="ARBA" id="ARBA00022827"/>
    </source>
</evidence>
<feature type="domain" description="FAD-binding" evidence="12">
    <location>
        <begin position="388"/>
        <end position="444"/>
    </location>
</feature>
<evidence type="ECO:0000313" key="14">
    <source>
        <dbReference type="Proteomes" id="UP000279236"/>
    </source>
</evidence>
<comment type="similarity">
    <text evidence="2 11">Belongs to the UbiH/COQ6 family.</text>
</comment>
<comment type="subcellular location">
    <subcellularLocation>
        <location evidence="11">Mitochondrion inner membrane</location>
        <topology evidence="11">Peripheral membrane protein</topology>
        <orientation evidence="11">Matrix side</orientation>
    </subcellularLocation>
</comment>
<dbReference type="GO" id="GO:0031314">
    <property type="term" value="C:extrinsic component of mitochondrial inner membrane"/>
    <property type="evidence" value="ECO:0007669"/>
    <property type="project" value="UniProtKB-UniRule"/>
</dbReference>
<keyword evidence="10 11" id="KW-0472">Membrane</keyword>
<protein>
    <recommendedName>
        <fullName evidence="11">Ubiquinone biosynthesis monooxygenase COQ6, mitochondrial</fullName>
        <ecNumber evidence="11">1.14.15.45</ecNumber>
    </recommendedName>
    <alternativeName>
        <fullName evidence="11">2-methoxy-6-polyprenolphenol 4-hydroxylase</fullName>
        <ecNumber evidence="11">1.14.15.46</ecNumber>
    </alternativeName>
</protein>
<dbReference type="STRING" id="105984.A0A427XQ49"/>
<dbReference type="Pfam" id="PF01494">
    <property type="entry name" value="FAD_binding_3"/>
    <property type="match status" value="1"/>
</dbReference>
<comment type="cofactor">
    <cofactor evidence="1 11">
        <name>FAD</name>
        <dbReference type="ChEBI" id="CHEBI:57692"/>
    </cofactor>
</comment>
<evidence type="ECO:0000256" key="4">
    <source>
        <dbReference type="ARBA" id="ARBA00022688"/>
    </source>
</evidence>
<dbReference type="AlphaFoldDB" id="A0A427XQ49"/>
<keyword evidence="14" id="KW-1185">Reference proteome</keyword>
<dbReference type="GeneID" id="39592923"/>
<dbReference type="RefSeq" id="XP_028475670.1">
    <property type="nucleotide sequence ID" value="XM_028623696.1"/>
</dbReference>
<keyword evidence="7 11" id="KW-0560">Oxidoreductase</keyword>
<dbReference type="InterPro" id="IPR051205">
    <property type="entry name" value="UbiH/COQ6_monooxygenase"/>
</dbReference>
<dbReference type="FunFam" id="3.50.50.60:FF:000021">
    <property type="entry name" value="Ubiquinone biosynthesis monooxygenase COQ6"/>
    <property type="match status" value="1"/>
</dbReference>
<comment type="catalytic activity">
    <reaction evidence="11">
        <text>a 2-methoxy-6-(all-trans-polyprenyl)phenol + 2 reduced [2Fe-2S]-[ferredoxin] + O2 + 2 H(+) = a 2-methoxy-6-(all-trans-polyprenyl)benzene-1,4-diol + 2 oxidized [2Fe-2S]-[ferredoxin] + H2O</text>
        <dbReference type="Rhea" id="RHEA:81183"/>
        <dbReference type="Rhea" id="RHEA-COMP:9551"/>
        <dbReference type="Rhea" id="RHEA-COMP:10000"/>
        <dbReference type="Rhea" id="RHEA-COMP:10001"/>
        <dbReference type="Rhea" id="RHEA-COMP:10858"/>
        <dbReference type="ChEBI" id="CHEBI:15377"/>
        <dbReference type="ChEBI" id="CHEBI:15378"/>
        <dbReference type="ChEBI" id="CHEBI:15379"/>
        <dbReference type="ChEBI" id="CHEBI:33737"/>
        <dbReference type="ChEBI" id="CHEBI:33738"/>
        <dbReference type="ChEBI" id="CHEBI:62731"/>
        <dbReference type="ChEBI" id="CHEBI:84166"/>
        <dbReference type="EC" id="1.14.15.46"/>
    </reaction>
</comment>
<reference evidence="13 14" key="1">
    <citation type="submission" date="2018-11" db="EMBL/GenBank/DDBJ databases">
        <title>Genome sequence of Apiotrichum porosum DSM 27194.</title>
        <authorList>
            <person name="Aliyu H."/>
            <person name="Gorte O."/>
            <person name="Ochsenreither K."/>
        </authorList>
    </citation>
    <scope>NUCLEOTIDE SEQUENCE [LARGE SCALE GENOMIC DNA]</scope>
    <source>
        <strain evidence="13 14">DSM 27194</strain>
    </source>
</reference>
<dbReference type="Proteomes" id="UP000279236">
    <property type="component" value="Unassembled WGS sequence"/>
</dbReference>
<dbReference type="InterPro" id="IPR010971">
    <property type="entry name" value="UbiH/COQ6"/>
</dbReference>
<evidence type="ECO:0000259" key="12">
    <source>
        <dbReference type="Pfam" id="PF01494"/>
    </source>
</evidence>
<dbReference type="InterPro" id="IPR002938">
    <property type="entry name" value="FAD-bd"/>
</dbReference>
<proteinExistence type="inferred from homology"/>
<dbReference type="OrthoDB" id="683240at2759"/>
<evidence type="ECO:0000256" key="11">
    <source>
        <dbReference type="HAMAP-Rule" id="MF_03193"/>
    </source>
</evidence>
<evidence type="ECO:0000256" key="3">
    <source>
        <dbReference type="ARBA" id="ARBA00022630"/>
    </source>
</evidence>
<evidence type="ECO:0000256" key="5">
    <source>
        <dbReference type="ARBA" id="ARBA00022792"/>
    </source>
</evidence>
<sequence>MRRIASTSRIFEPIVASSSRRIPRVAAALPTFNPVPSAAARRATSYARAYSTHSTAPPADLGPIPSISAENTYDIVIIGGGPAGLALASALVSHKTIRDTTRILLLEGGSLKPVREWDDQGPWSNRVSSLTAENIEWLESIDAWQGIALDRSRAVDDIIVWANPDTNATPMLHFPGSDRPLARMTENINTQRALLRRLERAPEGVVTVREGARVAEMRYGEGNGWVGLRIGDEWVRGSLVIGADGPNSPVRTFAKIDTFGHAYNAHGLVATLEHRPDPVWPNHTAFQRFLPTGPIAFLPLAEDASTMVWSTTPPLAAALKRLEPAALTMAINAGFTLPEQDLAIMQEALLAADLMNAPLSADGLKGILAALPDAQPTDAPLPPVITGVQPSSVASFPLRLTHADAYTAHRVALVGDAAHTTHPLAGQGLNAGLADARVLASTLDKARSVGSDVGGITALAPYPRERYLPNHAMLAAVDKLNTVFGARNPFMNWARGTGLEVINELGPLKAFFMANAGSSASRAPRTGAAREFGRAHASDPLPGVAAGLPAALADAAEAVQVARQVATAAGGVLAEGLRNALRRGADALEKK</sequence>
<dbReference type="PROSITE" id="PS01304">
    <property type="entry name" value="UBIH"/>
    <property type="match status" value="1"/>
</dbReference>
<keyword evidence="4 11" id="KW-0831">Ubiquinone biosynthesis</keyword>
<accession>A0A427XQ49</accession>
<dbReference type="InterPro" id="IPR018168">
    <property type="entry name" value="Ubi_Hdrlase_CS"/>
</dbReference>
<dbReference type="GO" id="GO:0106364">
    <property type="term" value="F:4-hydroxy-3-all-trans-polyprenylbenzoate oxygenase activity"/>
    <property type="evidence" value="ECO:0007669"/>
    <property type="project" value="UniProtKB-EC"/>
</dbReference>
<dbReference type="GO" id="GO:0071949">
    <property type="term" value="F:FAD binding"/>
    <property type="evidence" value="ECO:0007669"/>
    <property type="project" value="InterPro"/>
</dbReference>
<comment type="subunit">
    <text evidence="11">Component of a multi-subunit COQ enzyme complex, composed of at least COQ3, COQ4, COQ5, COQ6, COQ7 and COQ9.</text>
</comment>
<keyword evidence="6 11" id="KW-0274">FAD</keyword>
<comment type="catalytic activity">
    <reaction evidence="11">
        <text>a 4-hydroxy-3-(all-trans-polyprenyl)benzoate + 2 reduced [2Fe-2S]-[ferredoxin] + O2 + 2 H(+) = a 3,4-dihydroxy-5-(all-trans-polyprenyl)benzoate + 2 oxidized [2Fe-2S]-[ferredoxin] + H2O</text>
        <dbReference type="Rhea" id="RHEA:81195"/>
        <dbReference type="Rhea" id="RHEA-COMP:9514"/>
        <dbReference type="Rhea" id="RHEA-COMP:10000"/>
        <dbReference type="Rhea" id="RHEA-COMP:10001"/>
        <dbReference type="Rhea" id="RHEA-COMP:10930"/>
        <dbReference type="ChEBI" id="CHEBI:15377"/>
        <dbReference type="ChEBI" id="CHEBI:15378"/>
        <dbReference type="ChEBI" id="CHEBI:15379"/>
        <dbReference type="ChEBI" id="CHEBI:33737"/>
        <dbReference type="ChEBI" id="CHEBI:33738"/>
        <dbReference type="ChEBI" id="CHEBI:64694"/>
        <dbReference type="ChEBI" id="CHEBI:78396"/>
        <dbReference type="EC" id="1.14.15.45"/>
    </reaction>
</comment>
<keyword evidence="13" id="KW-0830">Ubiquinone</keyword>
<keyword evidence="8 11" id="KW-0503">Monooxygenase</keyword>
<comment type="function">
    <text evidence="11">FAD-dependent monooxygenase required for two non-consecutive steps during ubiquinone biosynthesis. Required for the C5-ring hydroxylation during ubiquinone biosynthesis by catalyzing the hydroxylation of 4-hydroxy-3-(all-trans-polyprenyl)benzoic acid to 3,4-dihydroxy-5-(all-trans-polyprenyl)benzoic acid. Also acts downstream of coq4, for the C1-hydroxylation during ubiquinone biosynthesis by catalyzing the hydroxylation of 2-methoxy-6-(all-trans-polyprenyl)phenol to 2-methoxy-6-(all-trans-polyprenyl)benzene-1,4-diol. The electrons required for the hydroxylation reaction are funneled indirectly to coq6 from NADPH via a ferredoxin/ferredoxin reductase system.</text>
</comment>
<keyword evidence="3 11" id="KW-0285">Flavoprotein</keyword>
<dbReference type="SUPFAM" id="SSF51905">
    <property type="entry name" value="FAD/NAD(P)-binding domain"/>
    <property type="match status" value="1"/>
</dbReference>
<dbReference type="InterPro" id="IPR000689">
    <property type="entry name" value="UbQ_mOase_COQ6"/>
</dbReference>
<keyword evidence="9 11" id="KW-0496">Mitochondrion</keyword>
<dbReference type="HAMAP" id="MF_03193">
    <property type="entry name" value="COQ6_monooxygenase"/>
    <property type="match status" value="1"/>
</dbReference>
<keyword evidence="5 11" id="KW-0999">Mitochondrion inner membrane</keyword>